<sequence length="103" mass="12124">MAALILRGVRELLKRVDFATVPRRHRHKKKWRPPVPSWVSAALQERIQPLPQPRAASGDRERLQRPPCPYCRPFPKRRQKVQRILSSSGISLLLQRTFFLPPW</sequence>
<dbReference type="EMBL" id="JASSZA010000007">
    <property type="protein sequence ID" value="KAK2106668.1"/>
    <property type="molecule type" value="Genomic_DNA"/>
</dbReference>
<name>A0ABQ9VBB3_SAGOE</name>
<evidence type="ECO:0000256" key="1">
    <source>
        <dbReference type="SAM" id="MobiDB-lite"/>
    </source>
</evidence>
<evidence type="ECO:0000313" key="2">
    <source>
        <dbReference type="EMBL" id="KAK2106668.1"/>
    </source>
</evidence>
<comment type="caution">
    <text evidence="2">The sequence shown here is derived from an EMBL/GenBank/DDBJ whole genome shotgun (WGS) entry which is preliminary data.</text>
</comment>
<keyword evidence="3" id="KW-1185">Reference proteome</keyword>
<reference evidence="2 3" key="1">
    <citation type="submission" date="2023-05" db="EMBL/GenBank/DDBJ databases">
        <title>B98-5 Cell Line De Novo Hybrid Assembly: An Optical Mapping Approach.</title>
        <authorList>
            <person name="Kananen K."/>
            <person name="Auerbach J.A."/>
            <person name="Kautto E."/>
            <person name="Blachly J.S."/>
        </authorList>
    </citation>
    <scope>NUCLEOTIDE SEQUENCE [LARGE SCALE GENOMIC DNA]</scope>
    <source>
        <strain evidence="2">B95-8</strain>
        <tissue evidence="2">Cell line</tissue>
    </source>
</reference>
<feature type="region of interest" description="Disordered" evidence="1">
    <location>
        <begin position="50"/>
        <end position="74"/>
    </location>
</feature>
<organism evidence="2 3">
    <name type="scientific">Saguinus oedipus</name>
    <name type="common">Cotton-top tamarin</name>
    <name type="synonym">Oedipomidas oedipus</name>
    <dbReference type="NCBI Taxonomy" id="9490"/>
    <lineage>
        <taxon>Eukaryota</taxon>
        <taxon>Metazoa</taxon>
        <taxon>Chordata</taxon>
        <taxon>Craniata</taxon>
        <taxon>Vertebrata</taxon>
        <taxon>Euteleostomi</taxon>
        <taxon>Mammalia</taxon>
        <taxon>Eutheria</taxon>
        <taxon>Euarchontoglires</taxon>
        <taxon>Primates</taxon>
        <taxon>Haplorrhini</taxon>
        <taxon>Platyrrhini</taxon>
        <taxon>Cebidae</taxon>
        <taxon>Callitrichinae</taxon>
        <taxon>Saguinus</taxon>
    </lineage>
</organism>
<proteinExistence type="predicted"/>
<dbReference type="Proteomes" id="UP001266305">
    <property type="component" value="Unassembled WGS sequence"/>
</dbReference>
<evidence type="ECO:0000313" key="3">
    <source>
        <dbReference type="Proteomes" id="UP001266305"/>
    </source>
</evidence>
<accession>A0ABQ9VBB3</accession>
<gene>
    <name evidence="2" type="ORF">P7K49_016182</name>
</gene>
<protein>
    <submittedName>
        <fullName evidence="2">Uncharacterized protein</fullName>
    </submittedName>
</protein>